<feature type="domain" description="G" evidence="1">
    <location>
        <begin position="6"/>
        <end position="122"/>
    </location>
</feature>
<name>A0A1B7MX86_9AGAM</name>
<dbReference type="InterPro" id="IPR027417">
    <property type="entry name" value="P-loop_NTPase"/>
</dbReference>
<dbReference type="GO" id="GO:0005525">
    <property type="term" value="F:GTP binding"/>
    <property type="evidence" value="ECO:0007669"/>
    <property type="project" value="InterPro"/>
</dbReference>
<dbReference type="CDD" id="cd00882">
    <property type="entry name" value="Ras_like_GTPase"/>
    <property type="match status" value="1"/>
</dbReference>
<sequence length="241" mass="27183">MSTRNIVLFGETGAGKSSVVNLMTGEEKAETSPDTLHCTKHWKEYPIAFDGYNYNVFDTVALEEPQLGVANARNLIMKLNNEGGIDLLLFCVRAGSKLTATVRNNYRLFYEQLCEKNVHIVLVLTGLEGEQNMEDWWIRNKDIFTKYGIFVDGHVCITAANNLDGRGQELYQLSRQLIRNLVREHTHHRVTDKEGATVRRGATVGSGVTDERGGWFRRIIRKLELLLGNTKHCDIGRSTVG</sequence>
<dbReference type="Pfam" id="PF01926">
    <property type="entry name" value="MMR_HSR1"/>
    <property type="match status" value="1"/>
</dbReference>
<dbReference type="GO" id="GO:0016787">
    <property type="term" value="F:hydrolase activity"/>
    <property type="evidence" value="ECO:0007669"/>
    <property type="project" value="UniProtKB-KW"/>
</dbReference>
<dbReference type="InParanoid" id="A0A1B7MX86"/>
<reference evidence="2 3" key="1">
    <citation type="submission" date="2016-06" db="EMBL/GenBank/DDBJ databases">
        <title>Comparative genomics of the ectomycorrhizal sister species Rhizopogon vinicolor and Rhizopogon vesiculosus (Basidiomycota: Boletales) reveals a divergence of the mating type B locus.</title>
        <authorList>
            <consortium name="DOE Joint Genome Institute"/>
            <person name="Mujic A.B."/>
            <person name="Kuo A."/>
            <person name="Tritt A."/>
            <person name="Lipzen A."/>
            <person name="Chen C."/>
            <person name="Johnson J."/>
            <person name="Sharma A."/>
            <person name="Barry K."/>
            <person name="Grigoriev I.V."/>
            <person name="Spatafora J.W."/>
        </authorList>
    </citation>
    <scope>NUCLEOTIDE SEQUENCE [LARGE SCALE GENOMIC DNA]</scope>
    <source>
        <strain evidence="2 3">AM-OR11-026</strain>
    </source>
</reference>
<dbReference type="Proteomes" id="UP000092154">
    <property type="component" value="Unassembled WGS sequence"/>
</dbReference>
<keyword evidence="3" id="KW-1185">Reference proteome</keyword>
<dbReference type="SUPFAM" id="SSF52540">
    <property type="entry name" value="P-loop containing nucleoside triphosphate hydrolases"/>
    <property type="match status" value="1"/>
</dbReference>
<gene>
    <name evidence="2" type="ORF">K503DRAFT_867031</name>
</gene>
<evidence type="ECO:0000313" key="2">
    <source>
        <dbReference type="EMBL" id="OAX37197.1"/>
    </source>
</evidence>
<keyword evidence="2" id="KW-0378">Hydrolase</keyword>
<dbReference type="EMBL" id="KV448366">
    <property type="protein sequence ID" value="OAX37197.1"/>
    <property type="molecule type" value="Genomic_DNA"/>
</dbReference>
<dbReference type="AlphaFoldDB" id="A0A1B7MX86"/>
<organism evidence="2 3">
    <name type="scientific">Rhizopogon vinicolor AM-OR11-026</name>
    <dbReference type="NCBI Taxonomy" id="1314800"/>
    <lineage>
        <taxon>Eukaryota</taxon>
        <taxon>Fungi</taxon>
        <taxon>Dikarya</taxon>
        <taxon>Basidiomycota</taxon>
        <taxon>Agaricomycotina</taxon>
        <taxon>Agaricomycetes</taxon>
        <taxon>Agaricomycetidae</taxon>
        <taxon>Boletales</taxon>
        <taxon>Suillineae</taxon>
        <taxon>Rhizopogonaceae</taxon>
        <taxon>Rhizopogon</taxon>
    </lineage>
</organism>
<dbReference type="OrthoDB" id="8954335at2759"/>
<evidence type="ECO:0000259" key="1">
    <source>
        <dbReference type="Pfam" id="PF01926"/>
    </source>
</evidence>
<dbReference type="InterPro" id="IPR006073">
    <property type="entry name" value="GTP-bd"/>
</dbReference>
<proteinExistence type="predicted"/>
<dbReference type="Gene3D" id="3.40.50.300">
    <property type="entry name" value="P-loop containing nucleotide triphosphate hydrolases"/>
    <property type="match status" value="1"/>
</dbReference>
<evidence type="ECO:0000313" key="3">
    <source>
        <dbReference type="Proteomes" id="UP000092154"/>
    </source>
</evidence>
<protein>
    <submittedName>
        <fullName evidence="2">p-loop containing nucleoside triphosphate hydrolase protein</fullName>
    </submittedName>
</protein>
<accession>A0A1B7MX86</accession>